<feature type="transmembrane region" description="Helical" evidence="5">
    <location>
        <begin position="123"/>
        <end position="142"/>
    </location>
</feature>
<dbReference type="Gene3D" id="1.20.1250.20">
    <property type="entry name" value="MFS general substrate transporter like domains"/>
    <property type="match status" value="1"/>
</dbReference>
<evidence type="ECO:0000256" key="5">
    <source>
        <dbReference type="SAM" id="Phobius"/>
    </source>
</evidence>
<feature type="transmembrane region" description="Helical" evidence="5">
    <location>
        <begin position="374"/>
        <end position="394"/>
    </location>
</feature>
<dbReference type="InterPro" id="IPR036259">
    <property type="entry name" value="MFS_trans_sf"/>
</dbReference>
<feature type="transmembrane region" description="Helical" evidence="5">
    <location>
        <begin position="59"/>
        <end position="78"/>
    </location>
</feature>
<proteinExistence type="predicted"/>
<feature type="transmembrane region" description="Helical" evidence="5">
    <location>
        <begin position="183"/>
        <end position="201"/>
    </location>
</feature>
<feature type="transmembrane region" description="Helical" evidence="5">
    <location>
        <begin position="24"/>
        <end position="47"/>
    </location>
</feature>
<dbReference type="InterPro" id="IPR011701">
    <property type="entry name" value="MFS"/>
</dbReference>
<keyword evidence="4 5" id="KW-0472">Membrane</keyword>
<keyword evidence="3 5" id="KW-1133">Transmembrane helix</keyword>
<feature type="domain" description="Major facilitator superfamily (MFS) profile" evidence="6">
    <location>
        <begin position="24"/>
        <end position="470"/>
    </location>
</feature>
<accession>A0ABY7K4P6</accession>
<dbReference type="PANTHER" id="PTHR42718:SF39">
    <property type="entry name" value="ACTINORHODIN TRANSPORTER-RELATED"/>
    <property type="match status" value="1"/>
</dbReference>
<evidence type="ECO:0000313" key="8">
    <source>
        <dbReference type="Proteomes" id="UP001164693"/>
    </source>
</evidence>
<organism evidence="7 8">
    <name type="scientific">Jatrophihabitans cynanchi</name>
    <dbReference type="NCBI Taxonomy" id="2944128"/>
    <lineage>
        <taxon>Bacteria</taxon>
        <taxon>Bacillati</taxon>
        <taxon>Actinomycetota</taxon>
        <taxon>Actinomycetes</taxon>
        <taxon>Jatrophihabitantales</taxon>
        <taxon>Jatrophihabitantaceae</taxon>
        <taxon>Jatrophihabitans</taxon>
    </lineage>
</organism>
<evidence type="ECO:0000256" key="1">
    <source>
        <dbReference type="ARBA" id="ARBA00004651"/>
    </source>
</evidence>
<protein>
    <submittedName>
        <fullName evidence="7">MFS transporter</fullName>
    </submittedName>
</protein>
<feature type="transmembrane region" description="Helical" evidence="5">
    <location>
        <begin position="90"/>
        <end position="111"/>
    </location>
</feature>
<feature type="transmembrane region" description="Helical" evidence="5">
    <location>
        <begin position="243"/>
        <end position="261"/>
    </location>
</feature>
<feature type="transmembrane region" description="Helical" evidence="5">
    <location>
        <begin position="282"/>
        <end position="307"/>
    </location>
</feature>
<sequence>MATTVSDRTDVTARAGRPATDWRPLLVVLVGTFMTFLDFFIVNVALPSIHDELHAGPDAVQLVVAGYGLAFAVGMISGGRLGDLYGRRRMFALGLALFTLTSAACGLAPNADVLVVARVLQGVAGALLTPQVLAIVSAVYTGAARAKAFAAYGFAMGIAGVLGQLLGGALISADFAGSGWRGIFLINVPVGLVALAAVRVIPESRGARERLDLVGTELITLALAAVVLPLVEGREHGWPMWTWISFAAAPVLLGVFVVHQLGRRRAGRAPLVNLALFADRRFSLGSLAGLTFGLVPAGFFFVLALYLQQGRGFSALFSGVVFAAVGVGYFAAMLLAQPLAARFGRQVLAAGAIAVAAGCLVLADVAAASTSLELLPGLALIGFGIGLVLVPLSAEVLSEIDPADAGAAAGVLATAQQVGGALGVAVIGVVFFEALSGGVTHAFTVSLYALAGLTAATALLVQARLNPPAGGEPRSDRRRRELRPT</sequence>
<feature type="transmembrane region" description="Helical" evidence="5">
    <location>
        <begin position="213"/>
        <end position="231"/>
    </location>
</feature>
<dbReference type="InterPro" id="IPR020846">
    <property type="entry name" value="MFS_dom"/>
</dbReference>
<feature type="transmembrane region" description="Helical" evidence="5">
    <location>
        <begin position="347"/>
        <end position="368"/>
    </location>
</feature>
<dbReference type="SUPFAM" id="SSF103473">
    <property type="entry name" value="MFS general substrate transporter"/>
    <property type="match status" value="1"/>
</dbReference>
<dbReference type="PROSITE" id="PS50850">
    <property type="entry name" value="MFS"/>
    <property type="match status" value="1"/>
</dbReference>
<feature type="transmembrane region" description="Helical" evidence="5">
    <location>
        <begin position="438"/>
        <end position="461"/>
    </location>
</feature>
<keyword evidence="2 5" id="KW-0812">Transmembrane</keyword>
<dbReference type="EMBL" id="CP097463">
    <property type="protein sequence ID" value="WAX58086.1"/>
    <property type="molecule type" value="Genomic_DNA"/>
</dbReference>
<dbReference type="RefSeq" id="WP_269444635.1">
    <property type="nucleotide sequence ID" value="NZ_CP097463.1"/>
</dbReference>
<evidence type="ECO:0000313" key="7">
    <source>
        <dbReference type="EMBL" id="WAX58086.1"/>
    </source>
</evidence>
<keyword evidence="8" id="KW-1185">Reference proteome</keyword>
<evidence type="ECO:0000256" key="2">
    <source>
        <dbReference type="ARBA" id="ARBA00022692"/>
    </source>
</evidence>
<feature type="transmembrane region" description="Helical" evidence="5">
    <location>
        <begin position="406"/>
        <end position="432"/>
    </location>
</feature>
<evidence type="ECO:0000256" key="3">
    <source>
        <dbReference type="ARBA" id="ARBA00022989"/>
    </source>
</evidence>
<reference evidence="7" key="1">
    <citation type="submission" date="2022-05" db="EMBL/GenBank/DDBJ databases">
        <title>Jatrophihabitans sp. SB3-54 whole genome sequence.</title>
        <authorList>
            <person name="Suh M.K."/>
            <person name="Eom M.K."/>
            <person name="Kim J.S."/>
            <person name="Kim H.S."/>
            <person name="Do H.E."/>
            <person name="Shin Y.K."/>
            <person name="Lee J.-S."/>
        </authorList>
    </citation>
    <scope>NUCLEOTIDE SEQUENCE</scope>
    <source>
        <strain evidence="7">SB3-54</strain>
    </source>
</reference>
<dbReference type="PANTHER" id="PTHR42718">
    <property type="entry name" value="MAJOR FACILITATOR SUPERFAMILY MULTIDRUG TRANSPORTER MFSC"/>
    <property type="match status" value="1"/>
</dbReference>
<dbReference type="Gene3D" id="1.20.1720.10">
    <property type="entry name" value="Multidrug resistance protein D"/>
    <property type="match status" value="1"/>
</dbReference>
<evidence type="ECO:0000256" key="4">
    <source>
        <dbReference type="ARBA" id="ARBA00023136"/>
    </source>
</evidence>
<dbReference type="Proteomes" id="UP001164693">
    <property type="component" value="Chromosome"/>
</dbReference>
<gene>
    <name evidence="7" type="ORF">M6B22_04770</name>
</gene>
<name>A0ABY7K4P6_9ACTN</name>
<dbReference type="Pfam" id="PF07690">
    <property type="entry name" value="MFS_1"/>
    <property type="match status" value="1"/>
</dbReference>
<evidence type="ECO:0000259" key="6">
    <source>
        <dbReference type="PROSITE" id="PS50850"/>
    </source>
</evidence>
<feature type="transmembrane region" description="Helical" evidence="5">
    <location>
        <begin position="149"/>
        <end position="171"/>
    </location>
</feature>
<feature type="transmembrane region" description="Helical" evidence="5">
    <location>
        <begin position="313"/>
        <end position="335"/>
    </location>
</feature>
<comment type="subcellular location">
    <subcellularLocation>
        <location evidence="1">Cell membrane</location>
        <topology evidence="1">Multi-pass membrane protein</topology>
    </subcellularLocation>
</comment>